<protein>
    <submittedName>
        <fullName evidence="1">SRPBCC family protein</fullName>
    </submittedName>
</protein>
<name>A0A5N0E719_9NOCA</name>
<dbReference type="EMBL" id="VXLC01000018">
    <property type="protein sequence ID" value="KAA8884733.1"/>
    <property type="molecule type" value="Genomic_DNA"/>
</dbReference>
<keyword evidence="2" id="KW-1185">Reference proteome</keyword>
<dbReference type="InterPro" id="IPR023393">
    <property type="entry name" value="START-like_dom_sf"/>
</dbReference>
<sequence>MATVKKELIVQVPAERIWAIIRDFEAGPVRMAPGYAVESKLVASDTRVVEFANGTTLRERLITIDDDERRFVYSIIGGSVTPEHNNATMQVHPHGDGHSRFVWIHDVLPAELADAFGAGMDEGLRTFKQTQENLAA</sequence>
<evidence type="ECO:0000313" key="1">
    <source>
        <dbReference type="EMBL" id="KAA8884733.1"/>
    </source>
</evidence>
<proteinExistence type="predicted"/>
<dbReference type="Proteomes" id="UP000323876">
    <property type="component" value="Unassembled WGS sequence"/>
</dbReference>
<dbReference type="AlphaFoldDB" id="A0A5N0E719"/>
<accession>A0A5N0E719</accession>
<comment type="caution">
    <text evidence="1">The sequence shown here is derived from an EMBL/GenBank/DDBJ whole genome shotgun (WGS) entry which is preliminary data.</text>
</comment>
<dbReference type="InterPro" id="IPR019587">
    <property type="entry name" value="Polyketide_cyclase/dehydratase"/>
</dbReference>
<dbReference type="Gene3D" id="3.30.530.20">
    <property type="match status" value="1"/>
</dbReference>
<organism evidence="1 2">
    <name type="scientific">Nocardia colli</name>
    <dbReference type="NCBI Taxonomy" id="2545717"/>
    <lineage>
        <taxon>Bacteria</taxon>
        <taxon>Bacillati</taxon>
        <taxon>Actinomycetota</taxon>
        <taxon>Actinomycetes</taxon>
        <taxon>Mycobacteriales</taxon>
        <taxon>Nocardiaceae</taxon>
        <taxon>Nocardia</taxon>
    </lineage>
</organism>
<dbReference type="OrthoDB" id="6024794at2"/>
<dbReference type="SUPFAM" id="SSF55961">
    <property type="entry name" value="Bet v1-like"/>
    <property type="match status" value="1"/>
</dbReference>
<dbReference type="Pfam" id="PF10604">
    <property type="entry name" value="Polyketide_cyc2"/>
    <property type="match status" value="1"/>
</dbReference>
<gene>
    <name evidence="1" type="ORF">F3087_32690</name>
</gene>
<reference evidence="1 2" key="1">
    <citation type="submission" date="2019-09" db="EMBL/GenBank/DDBJ databases">
        <authorList>
            <person name="Wang X."/>
        </authorList>
    </citation>
    <scope>NUCLEOTIDE SEQUENCE [LARGE SCALE GENOMIC DNA]</scope>
    <source>
        <strain evidence="1 2">CICC 11023</strain>
    </source>
</reference>
<dbReference type="CDD" id="cd07821">
    <property type="entry name" value="PYR_PYL_RCAR_like"/>
    <property type="match status" value="1"/>
</dbReference>
<dbReference type="RefSeq" id="WP_150405951.1">
    <property type="nucleotide sequence ID" value="NZ_VXLC01000018.1"/>
</dbReference>
<evidence type="ECO:0000313" key="2">
    <source>
        <dbReference type="Proteomes" id="UP000323876"/>
    </source>
</evidence>